<evidence type="ECO:0000313" key="3">
    <source>
        <dbReference type="Proteomes" id="UP000291106"/>
    </source>
</evidence>
<dbReference type="InterPro" id="IPR020016">
    <property type="entry name" value="Decahaem-assoc_OM_MtrB/PioB"/>
</dbReference>
<feature type="signal peptide" evidence="1">
    <location>
        <begin position="1"/>
        <end position="22"/>
    </location>
</feature>
<dbReference type="AlphaFoldDB" id="A0A411PKS9"/>
<sequence length="695" mass="77842">MKTKLNLITLALLANTSFAAMAGGYDIANANTDKVKFDKWKCKGCTVETGYTGSVGAGVGYNSESDLKSANAFGSSEEYAGKVDADIRYTGETGYKADLKADNLGKDNGRMELNVGKAGTYNINFNYRSIAHYKSNTATSPYSGIGGNNLTLPDNWVHAGTTGGMTELENSLQTIELKQERQRAGLGFEYQTESNLTTFVDFQREEKTGTKQASGSIHDRSMMIAEPVDYTTDTLDAGVKMGGDNWFASLNYNGSVFKNRYNEVVFESAFSPTFGAQTHGVLSLDPDNEAHTISLAGMYKLDATVLNGRIMMGKMSQDQEFSTIGYGYELPTESLDATVDLVGLNLKGNHRVNRDLRITASYDYNDRANNSQIRPWTQVSVDNVTGVTAYNPSYDYTNHRFKLAANYRITRDIKLDGGYDFKRDERNYQDREKTDENNVWARIRVNTFEKWDMWLKADYGQRDGSEYQASKWSSSEQNELLRKYYLADRKRTQVEARFNHSPIESLNIDFGVRYANDDYHNTEVGLTESKDTSYDINAHYAINKDVSVNAFYSYQTIDSAQAGSSNGITANWTSDVEDKVNVGGVGLMYDNLMDSKLRLGIDYTYSRSDSNTQVTQGITGDYGNYFAEIHNINAYATYQATDKLGLRFDYIMEDYLDNDPANSINPSRIDNVLTLGSNKHDYNAHMVMLSMSYQL</sequence>
<dbReference type="Pfam" id="PF11854">
    <property type="entry name" value="MtrB_PioB"/>
    <property type="match status" value="1"/>
</dbReference>
<reference evidence="2 3" key="1">
    <citation type="submission" date="2019-02" db="EMBL/GenBank/DDBJ databases">
        <title>Shewanella sp. D4-2 isolated from Dokdo Island.</title>
        <authorList>
            <person name="Baek K."/>
        </authorList>
    </citation>
    <scope>NUCLEOTIDE SEQUENCE [LARGE SCALE GENOMIC DNA]</scope>
    <source>
        <strain evidence="2 3">D4-2</strain>
    </source>
</reference>
<organism evidence="2 3">
    <name type="scientific">Shewanella maritima</name>
    <dbReference type="NCBI Taxonomy" id="2520507"/>
    <lineage>
        <taxon>Bacteria</taxon>
        <taxon>Pseudomonadati</taxon>
        <taxon>Pseudomonadota</taxon>
        <taxon>Gammaproteobacteria</taxon>
        <taxon>Alteromonadales</taxon>
        <taxon>Shewanellaceae</taxon>
        <taxon>Shewanella</taxon>
    </lineage>
</organism>
<gene>
    <name evidence="2" type="ORF">EXU30_16710</name>
</gene>
<dbReference type="OrthoDB" id="9146719at2"/>
<keyword evidence="1" id="KW-0732">Signal</keyword>
<dbReference type="Proteomes" id="UP000291106">
    <property type="component" value="Chromosome"/>
</dbReference>
<dbReference type="SUPFAM" id="SSF56935">
    <property type="entry name" value="Porins"/>
    <property type="match status" value="1"/>
</dbReference>
<accession>A0A411PKS9</accession>
<dbReference type="EMBL" id="CP036200">
    <property type="protein sequence ID" value="QBF84125.1"/>
    <property type="molecule type" value="Genomic_DNA"/>
</dbReference>
<protein>
    <submittedName>
        <fullName evidence="2">MtrB/PioB family decaheme-associated outer membrane protein</fullName>
    </submittedName>
</protein>
<dbReference type="KEGG" id="smai:EXU30_16710"/>
<dbReference type="NCBIfam" id="TIGR03509">
    <property type="entry name" value="OMP_MtrB_PioB"/>
    <property type="match status" value="1"/>
</dbReference>
<feature type="chain" id="PRO_5019505619" evidence="1">
    <location>
        <begin position="23"/>
        <end position="695"/>
    </location>
</feature>
<name>A0A411PKS9_9GAMM</name>
<dbReference type="RefSeq" id="WP_130601923.1">
    <property type="nucleotide sequence ID" value="NZ_CP036200.1"/>
</dbReference>
<proteinExistence type="predicted"/>
<keyword evidence="3" id="KW-1185">Reference proteome</keyword>
<evidence type="ECO:0000256" key="1">
    <source>
        <dbReference type="SAM" id="SignalP"/>
    </source>
</evidence>
<dbReference type="Gene3D" id="2.40.160.10">
    <property type="entry name" value="Porin"/>
    <property type="match status" value="1"/>
</dbReference>
<dbReference type="InterPro" id="IPR023614">
    <property type="entry name" value="Porin_dom_sf"/>
</dbReference>
<evidence type="ECO:0000313" key="2">
    <source>
        <dbReference type="EMBL" id="QBF84125.1"/>
    </source>
</evidence>